<keyword evidence="4 10" id="KW-0812">Transmembrane</keyword>
<dbReference type="Pfam" id="PF13715">
    <property type="entry name" value="CarbopepD_reg_2"/>
    <property type="match status" value="1"/>
</dbReference>
<evidence type="ECO:0000256" key="12">
    <source>
        <dbReference type="SAM" id="SignalP"/>
    </source>
</evidence>
<dbReference type="InterPro" id="IPR039426">
    <property type="entry name" value="TonB-dep_rcpt-like"/>
</dbReference>
<dbReference type="GO" id="GO:0009279">
    <property type="term" value="C:cell outer membrane"/>
    <property type="evidence" value="ECO:0007669"/>
    <property type="project" value="UniProtKB-SubCell"/>
</dbReference>
<keyword evidence="7 10" id="KW-0472">Membrane</keyword>
<evidence type="ECO:0000259" key="14">
    <source>
        <dbReference type="Pfam" id="PF07715"/>
    </source>
</evidence>
<evidence type="ECO:0000259" key="13">
    <source>
        <dbReference type="Pfam" id="PF00593"/>
    </source>
</evidence>
<feature type="domain" description="TonB-dependent receptor plug" evidence="14">
    <location>
        <begin position="224"/>
        <end position="300"/>
    </location>
</feature>
<dbReference type="Pfam" id="PF07715">
    <property type="entry name" value="Plug"/>
    <property type="match status" value="1"/>
</dbReference>
<dbReference type="Proteomes" id="UP000192276">
    <property type="component" value="Unassembled WGS sequence"/>
</dbReference>
<dbReference type="InterPro" id="IPR037066">
    <property type="entry name" value="Plug_dom_sf"/>
</dbReference>
<evidence type="ECO:0000256" key="4">
    <source>
        <dbReference type="ARBA" id="ARBA00022692"/>
    </source>
</evidence>
<sequence length="876" mass="98614">MRYFYSLFLLLTMGLTTNAQQTNRPVSISIPATSLETALKLLEQESHVPISYELTRVKGIRVKARVYKNVPLQTIIKELLEGTPLDIKEKSGNILIIARPRSGKTLSGFVEDAVSGEKLIGVSLVAPQYQAGTVTNNYGFYSITVPGDSLHIQISFTGYQRIDTVIQLSGHTHINFKMPMAGTQLEEVTVSSTRTARIQQTSQMSSINLPVTQVRSMPRLLGEPDLLKTLQLLPGVKQGTEATSALLVRGGTPDQNLILLDGAPLYNPMHLMGIFSTFNTSVLKDVTLYKGAFPSRYGGRLSSVIDISTKDGNMHELHGDFSVGLLSTQLTLEGPLQKGKTSFVVSARRSYPDLIAGPIAKNAPDGPEKFNLFFYDLNAKIHHQISDKDKLYLSFYTGKDKLRILEQYAVATDPPVDNYNISDLYIKWGNVTGTMRWNHIFTPRLFANTMLIGSSYKFNTGFYSKDKYDQDVNTNTLKLNSGIQDYGIKTDLDYRPAPAHAIKTGAAYMYRIFTPGTVRMRQTSGNSVTLDSLNNNRNINASEIDLYAEDDWEITRRLKLNAGLHWSAFAVQGQFYNSLQPRASMRYLLPGDWGLKASYTRMTQYIHLLAYNSISLPTDLWVPATKKVAPQQADQYALGIARNLFRNKYEFSVEVYYKKMHHVIEYKEGADYLTNSKGDTWQEQVAAGTGESYGLEVLLQKKTGKLTGWLGYTWATANRNIPEVNYGRTFPYKYDRRHDLHVVAVYKPRKNIELSGSWTYQSAMPFTIPVARYEATDGPVTSDAPPVYWATNVDYINSRNNVRIQPYHRLDLGISFIKHKKNGNIRTWNISVLNVYNRMNPFFYYLKQYSATSASAQLTGTTIVPLLPGFSYSLKF</sequence>
<dbReference type="InterPro" id="IPR000531">
    <property type="entry name" value="Beta-barrel_TonB"/>
</dbReference>
<dbReference type="Pfam" id="PF00593">
    <property type="entry name" value="TonB_dep_Rec_b-barrel"/>
    <property type="match status" value="1"/>
</dbReference>
<reference evidence="16" key="1">
    <citation type="submission" date="2016-04" db="EMBL/GenBank/DDBJ databases">
        <authorList>
            <person name="Chen L."/>
            <person name="Zhuang W."/>
            <person name="Wang G."/>
        </authorList>
    </citation>
    <scope>NUCLEOTIDE SEQUENCE [LARGE SCALE GENOMIC DNA]</scope>
    <source>
        <strain evidence="16">208</strain>
    </source>
</reference>
<keyword evidence="5 12" id="KW-0732">Signal</keyword>
<dbReference type="EMBL" id="LWBP01000187">
    <property type="protein sequence ID" value="OQP58740.1"/>
    <property type="molecule type" value="Genomic_DNA"/>
</dbReference>
<dbReference type="InterPro" id="IPR036942">
    <property type="entry name" value="Beta-barrel_TonB_sf"/>
</dbReference>
<comment type="similarity">
    <text evidence="10 11">Belongs to the TonB-dependent receptor family.</text>
</comment>
<evidence type="ECO:0000256" key="9">
    <source>
        <dbReference type="ARBA" id="ARBA00023237"/>
    </source>
</evidence>
<dbReference type="Gene3D" id="2.60.40.1120">
    <property type="entry name" value="Carboxypeptidase-like, regulatory domain"/>
    <property type="match status" value="1"/>
</dbReference>
<dbReference type="SUPFAM" id="SSF56935">
    <property type="entry name" value="Porins"/>
    <property type="match status" value="1"/>
</dbReference>
<feature type="chain" id="PRO_5012325352" evidence="12">
    <location>
        <begin position="20"/>
        <end position="876"/>
    </location>
</feature>
<evidence type="ECO:0000313" key="15">
    <source>
        <dbReference type="EMBL" id="OQP58740.1"/>
    </source>
</evidence>
<evidence type="ECO:0000256" key="1">
    <source>
        <dbReference type="ARBA" id="ARBA00004571"/>
    </source>
</evidence>
<dbReference type="PANTHER" id="PTHR30069">
    <property type="entry name" value="TONB-DEPENDENT OUTER MEMBRANE RECEPTOR"/>
    <property type="match status" value="1"/>
</dbReference>
<dbReference type="Gene3D" id="2.170.130.10">
    <property type="entry name" value="TonB-dependent receptor, plug domain"/>
    <property type="match status" value="1"/>
</dbReference>
<protein>
    <submittedName>
        <fullName evidence="15">TonB-dependent receptor</fullName>
    </submittedName>
</protein>
<evidence type="ECO:0000256" key="6">
    <source>
        <dbReference type="ARBA" id="ARBA00023077"/>
    </source>
</evidence>
<keyword evidence="2 10" id="KW-0813">Transport</keyword>
<dbReference type="AlphaFoldDB" id="A0A1V9FK90"/>
<evidence type="ECO:0000256" key="10">
    <source>
        <dbReference type="PROSITE-ProRule" id="PRU01360"/>
    </source>
</evidence>
<evidence type="ECO:0000313" key="16">
    <source>
        <dbReference type="Proteomes" id="UP000192276"/>
    </source>
</evidence>
<proteinExistence type="inferred from homology"/>
<keyword evidence="6 11" id="KW-0798">TonB box</keyword>
<dbReference type="STRING" id="550983.A4R26_22500"/>
<dbReference type="GO" id="GO:0015344">
    <property type="term" value="F:siderophore uptake transmembrane transporter activity"/>
    <property type="evidence" value="ECO:0007669"/>
    <property type="project" value="TreeGrafter"/>
</dbReference>
<keyword evidence="8 15" id="KW-0675">Receptor</keyword>
<evidence type="ECO:0000256" key="11">
    <source>
        <dbReference type="RuleBase" id="RU003357"/>
    </source>
</evidence>
<evidence type="ECO:0000256" key="2">
    <source>
        <dbReference type="ARBA" id="ARBA00022448"/>
    </source>
</evidence>
<dbReference type="Gene3D" id="3.55.50.30">
    <property type="match status" value="1"/>
</dbReference>
<evidence type="ECO:0000256" key="3">
    <source>
        <dbReference type="ARBA" id="ARBA00022452"/>
    </source>
</evidence>
<dbReference type="PANTHER" id="PTHR30069:SF29">
    <property type="entry name" value="HEMOGLOBIN AND HEMOGLOBIN-HAPTOGLOBIN-BINDING PROTEIN 1-RELATED"/>
    <property type="match status" value="1"/>
</dbReference>
<accession>A0A1V9FK90</accession>
<comment type="caution">
    <text evidence="15">The sequence shown here is derived from an EMBL/GenBank/DDBJ whole genome shotgun (WGS) entry which is preliminary data.</text>
</comment>
<organism evidence="15 16">
    <name type="scientific">Niastella populi</name>
    <dbReference type="NCBI Taxonomy" id="550983"/>
    <lineage>
        <taxon>Bacteria</taxon>
        <taxon>Pseudomonadati</taxon>
        <taxon>Bacteroidota</taxon>
        <taxon>Chitinophagia</taxon>
        <taxon>Chitinophagales</taxon>
        <taxon>Chitinophagaceae</taxon>
        <taxon>Niastella</taxon>
    </lineage>
</organism>
<gene>
    <name evidence="15" type="ORF">A4R26_22500</name>
</gene>
<dbReference type="Gene3D" id="2.40.170.20">
    <property type="entry name" value="TonB-dependent receptor, beta-barrel domain"/>
    <property type="match status" value="1"/>
</dbReference>
<evidence type="ECO:0000256" key="7">
    <source>
        <dbReference type="ARBA" id="ARBA00023136"/>
    </source>
</evidence>
<keyword evidence="16" id="KW-1185">Reference proteome</keyword>
<feature type="domain" description="TonB-dependent receptor-like beta-barrel" evidence="13">
    <location>
        <begin position="423"/>
        <end position="837"/>
    </location>
</feature>
<comment type="subcellular location">
    <subcellularLocation>
        <location evidence="1 10">Cell outer membrane</location>
        <topology evidence="1 10">Multi-pass membrane protein</topology>
    </subcellularLocation>
</comment>
<dbReference type="PROSITE" id="PS52016">
    <property type="entry name" value="TONB_DEPENDENT_REC_3"/>
    <property type="match status" value="1"/>
</dbReference>
<dbReference type="OrthoDB" id="9803050at2"/>
<dbReference type="InterPro" id="IPR012910">
    <property type="entry name" value="Plug_dom"/>
</dbReference>
<evidence type="ECO:0000256" key="5">
    <source>
        <dbReference type="ARBA" id="ARBA00022729"/>
    </source>
</evidence>
<dbReference type="RefSeq" id="WP_081164985.1">
    <property type="nucleotide sequence ID" value="NZ_LWBP01000187.1"/>
</dbReference>
<name>A0A1V9FK90_9BACT</name>
<keyword evidence="3 10" id="KW-1134">Transmembrane beta strand</keyword>
<dbReference type="InterPro" id="IPR008969">
    <property type="entry name" value="CarboxyPept-like_regulatory"/>
</dbReference>
<feature type="signal peptide" evidence="12">
    <location>
        <begin position="1"/>
        <end position="19"/>
    </location>
</feature>
<evidence type="ECO:0000256" key="8">
    <source>
        <dbReference type="ARBA" id="ARBA00023170"/>
    </source>
</evidence>
<dbReference type="GO" id="GO:0044718">
    <property type="term" value="P:siderophore transmembrane transport"/>
    <property type="evidence" value="ECO:0007669"/>
    <property type="project" value="TreeGrafter"/>
</dbReference>
<keyword evidence="9 10" id="KW-0998">Cell outer membrane</keyword>
<dbReference type="SUPFAM" id="SSF49464">
    <property type="entry name" value="Carboxypeptidase regulatory domain-like"/>
    <property type="match status" value="1"/>
</dbReference>